<dbReference type="PANTHER" id="PTHR32222">
    <property type="entry name" value="CENTROMERE PROTEIN U"/>
    <property type="match status" value="1"/>
</dbReference>
<evidence type="ECO:0000256" key="4">
    <source>
        <dbReference type="ARBA" id="ARBA00016402"/>
    </source>
</evidence>
<proteinExistence type="inferred from homology"/>
<keyword evidence="6 10" id="KW-0175">Coiled coil</keyword>
<name>A0AAV1FAD4_XYRNO</name>
<dbReference type="Pfam" id="PF13097">
    <property type="entry name" value="CENP-U"/>
    <property type="match status" value="1"/>
</dbReference>
<feature type="compositionally biased region" description="Basic residues" evidence="11">
    <location>
        <begin position="173"/>
        <end position="183"/>
    </location>
</feature>
<evidence type="ECO:0000256" key="2">
    <source>
        <dbReference type="ARBA" id="ARBA00004584"/>
    </source>
</evidence>
<evidence type="ECO:0000256" key="9">
    <source>
        <dbReference type="ARBA" id="ARBA00031456"/>
    </source>
</evidence>
<dbReference type="AlphaFoldDB" id="A0AAV1FAD4"/>
<dbReference type="EMBL" id="OY660869">
    <property type="protein sequence ID" value="CAJ1057955.1"/>
    <property type="molecule type" value="Genomic_DNA"/>
</dbReference>
<dbReference type="InterPro" id="IPR025214">
    <property type="entry name" value="CENP-U"/>
</dbReference>
<feature type="compositionally biased region" description="Basic residues" evidence="11">
    <location>
        <begin position="243"/>
        <end position="252"/>
    </location>
</feature>
<comment type="subcellular location">
    <subcellularLocation>
        <location evidence="2">Chromosome</location>
        <location evidence="2">Centromere</location>
    </subcellularLocation>
    <subcellularLocation>
        <location evidence="1">Nucleus</location>
    </subcellularLocation>
</comment>
<evidence type="ECO:0000256" key="1">
    <source>
        <dbReference type="ARBA" id="ARBA00004123"/>
    </source>
</evidence>
<keyword evidence="5" id="KW-0158">Chromosome</keyword>
<feature type="region of interest" description="Disordered" evidence="11">
    <location>
        <begin position="385"/>
        <end position="409"/>
    </location>
</feature>
<comment type="similarity">
    <text evidence="3">Belongs to the CENP-U/AME1 family.</text>
</comment>
<evidence type="ECO:0000256" key="8">
    <source>
        <dbReference type="ARBA" id="ARBA00023328"/>
    </source>
</evidence>
<reference evidence="12" key="1">
    <citation type="submission" date="2023-08" db="EMBL/GenBank/DDBJ databases">
        <authorList>
            <person name="Alioto T."/>
            <person name="Alioto T."/>
            <person name="Gomez Garrido J."/>
        </authorList>
    </citation>
    <scope>NUCLEOTIDE SEQUENCE</scope>
</reference>
<evidence type="ECO:0000256" key="11">
    <source>
        <dbReference type="SAM" id="MobiDB-lite"/>
    </source>
</evidence>
<protein>
    <recommendedName>
        <fullName evidence="4">Centromere protein U</fullName>
    </recommendedName>
    <alternativeName>
        <fullName evidence="9">MLF1-interacting protein</fullName>
    </alternativeName>
</protein>
<accession>A0AAV1FAD4</accession>
<keyword evidence="13" id="KW-1185">Reference proteome</keyword>
<evidence type="ECO:0000313" key="12">
    <source>
        <dbReference type="EMBL" id="CAJ1057955.1"/>
    </source>
</evidence>
<evidence type="ECO:0000256" key="3">
    <source>
        <dbReference type="ARBA" id="ARBA00010440"/>
    </source>
</evidence>
<dbReference type="GO" id="GO:0005634">
    <property type="term" value="C:nucleus"/>
    <property type="evidence" value="ECO:0007669"/>
    <property type="project" value="UniProtKB-SubCell"/>
</dbReference>
<organism evidence="12 13">
    <name type="scientific">Xyrichtys novacula</name>
    <name type="common">Pearly razorfish</name>
    <name type="synonym">Hemipteronotus novacula</name>
    <dbReference type="NCBI Taxonomy" id="13765"/>
    <lineage>
        <taxon>Eukaryota</taxon>
        <taxon>Metazoa</taxon>
        <taxon>Chordata</taxon>
        <taxon>Craniata</taxon>
        <taxon>Vertebrata</taxon>
        <taxon>Euteleostomi</taxon>
        <taxon>Actinopterygii</taxon>
        <taxon>Neopterygii</taxon>
        <taxon>Teleostei</taxon>
        <taxon>Neoteleostei</taxon>
        <taxon>Acanthomorphata</taxon>
        <taxon>Eupercaria</taxon>
        <taxon>Labriformes</taxon>
        <taxon>Labridae</taxon>
        <taxon>Xyrichtys</taxon>
    </lineage>
</organism>
<keyword evidence="7" id="KW-0539">Nucleus</keyword>
<dbReference type="GO" id="GO:0000775">
    <property type="term" value="C:chromosome, centromeric region"/>
    <property type="evidence" value="ECO:0007669"/>
    <property type="project" value="UniProtKB-SubCell"/>
</dbReference>
<evidence type="ECO:0000256" key="7">
    <source>
        <dbReference type="ARBA" id="ARBA00023242"/>
    </source>
</evidence>
<dbReference type="PANTHER" id="PTHR32222:SF1">
    <property type="entry name" value="CENTROMERE PROTEIN U"/>
    <property type="match status" value="1"/>
</dbReference>
<feature type="coiled-coil region" evidence="10">
    <location>
        <begin position="320"/>
        <end position="347"/>
    </location>
</feature>
<evidence type="ECO:0000256" key="10">
    <source>
        <dbReference type="SAM" id="Coils"/>
    </source>
</evidence>
<feature type="compositionally biased region" description="Basic and acidic residues" evidence="11">
    <location>
        <begin position="79"/>
        <end position="93"/>
    </location>
</feature>
<evidence type="ECO:0000313" key="13">
    <source>
        <dbReference type="Proteomes" id="UP001178508"/>
    </source>
</evidence>
<dbReference type="Proteomes" id="UP001178508">
    <property type="component" value="Chromosome 6"/>
</dbReference>
<keyword evidence="8" id="KW-0137">Centromere</keyword>
<evidence type="ECO:0000256" key="5">
    <source>
        <dbReference type="ARBA" id="ARBA00022454"/>
    </source>
</evidence>
<feature type="compositionally biased region" description="Basic and acidic residues" evidence="11">
    <location>
        <begin position="123"/>
        <end position="132"/>
    </location>
</feature>
<gene>
    <name evidence="12" type="ORF">XNOV1_A030561</name>
</gene>
<feature type="region of interest" description="Disordered" evidence="11">
    <location>
        <begin position="51"/>
        <end position="257"/>
    </location>
</feature>
<sequence>MSKVSSQTGLAVENLIDSAVSNMESFNLSAIEKDSFMEGLQKTYDNPLHSTAIEENLNIPKGQRDKGKSSKTGAAAKRKNTEQDAENGKEEEKKRRKKSSGGNAVGRPEKEAKRKKGKGAPEGQRDDSDTGKTKPNTRGVLQELTPTASSVRRLVEEKPSKRRSATPTSAARKVNKRQMKKDKKKESTSGSGSSHDPVAQNQSPKKAKQYSFGGTRKSSSEDVSFEESSSGSANEESEEAKADKKRSKKQQRQRGTELEVVLDTFSDFCEEYRESVESTAARQSIDAFSTNVKQQLIERITSYKEFRAVKRENDKVASLIQKKRQTLLDAKYELMRAERQKSLLEKEKCELELRLADLRKGQAFLHDLRELNKLYLDFRREHPKAKETYGKSSLPAVQLENQDDRSSRA</sequence>
<evidence type="ECO:0000256" key="6">
    <source>
        <dbReference type="ARBA" id="ARBA00023054"/>
    </source>
</evidence>